<protein>
    <submittedName>
        <fullName evidence="1">Uncharacterized protein</fullName>
    </submittedName>
</protein>
<keyword evidence="2" id="KW-1185">Reference proteome</keyword>
<dbReference type="EMBL" id="AP014946">
    <property type="protein sequence ID" value="BAT61257.1"/>
    <property type="molecule type" value="Genomic_DNA"/>
</dbReference>
<evidence type="ECO:0000313" key="1">
    <source>
        <dbReference type="EMBL" id="BAT61257.1"/>
    </source>
</evidence>
<dbReference type="Proteomes" id="UP000236884">
    <property type="component" value="Chromosome"/>
</dbReference>
<dbReference type="RefSeq" id="WP_157746790.1">
    <property type="nucleotide sequence ID" value="NZ_AP014946.1"/>
</dbReference>
<sequence>MGTIIKFPNDRRVASTATSAIGALGQASVTILPVIRVERPNEISARTPSGHGRR</sequence>
<reference evidence="1 2" key="1">
    <citation type="submission" date="2015-08" db="EMBL/GenBank/DDBJ databases">
        <title>Investigation of the bacterial diversity of lava forest soil.</title>
        <authorList>
            <person name="Lee J.S."/>
        </authorList>
    </citation>
    <scope>NUCLEOTIDE SEQUENCE [LARGE SCALE GENOMIC DNA]</scope>
    <source>
        <strain evidence="1 2">GJW-30</strain>
    </source>
</reference>
<organism evidence="1 2">
    <name type="scientific">Variibacter gotjawalensis</name>
    <dbReference type="NCBI Taxonomy" id="1333996"/>
    <lineage>
        <taxon>Bacteria</taxon>
        <taxon>Pseudomonadati</taxon>
        <taxon>Pseudomonadota</taxon>
        <taxon>Alphaproteobacteria</taxon>
        <taxon>Hyphomicrobiales</taxon>
        <taxon>Nitrobacteraceae</taxon>
        <taxon>Variibacter</taxon>
    </lineage>
</organism>
<dbReference type="KEGG" id="vgo:GJW-30_1_03814"/>
<name>A0A0S3PZ91_9BRAD</name>
<dbReference type="AlphaFoldDB" id="A0A0S3PZ91"/>
<evidence type="ECO:0000313" key="2">
    <source>
        <dbReference type="Proteomes" id="UP000236884"/>
    </source>
</evidence>
<gene>
    <name evidence="1" type="ORF">GJW-30_1_03814</name>
</gene>
<accession>A0A0S3PZ91</accession>
<proteinExistence type="predicted"/>